<dbReference type="CDD" id="cd01189">
    <property type="entry name" value="INT_ICEBs1_C_like"/>
    <property type="match status" value="1"/>
</dbReference>
<keyword evidence="1" id="KW-0233">DNA recombination</keyword>
<feature type="domain" description="Tyr recombinase" evidence="2">
    <location>
        <begin position="1"/>
        <end position="140"/>
    </location>
</feature>
<dbReference type="InterPro" id="IPR050090">
    <property type="entry name" value="Tyrosine_recombinase_XerCD"/>
</dbReference>
<evidence type="ECO:0000256" key="1">
    <source>
        <dbReference type="ARBA" id="ARBA00023172"/>
    </source>
</evidence>
<dbReference type="InterPro" id="IPR013762">
    <property type="entry name" value="Integrase-like_cat_sf"/>
</dbReference>
<protein>
    <submittedName>
        <fullName evidence="3">Integrase</fullName>
    </submittedName>
</protein>
<accession>A0ABU0B2C5</accession>
<dbReference type="RefSeq" id="WP_307402567.1">
    <property type="nucleotide sequence ID" value="NZ_JAUSUX010000015.1"/>
</dbReference>
<dbReference type="Proteomes" id="UP001225644">
    <property type="component" value="Unassembled WGS sequence"/>
</dbReference>
<dbReference type="InterPro" id="IPR002104">
    <property type="entry name" value="Integrase_catalytic"/>
</dbReference>
<dbReference type="InterPro" id="IPR011010">
    <property type="entry name" value="DNA_brk_join_enz"/>
</dbReference>
<evidence type="ECO:0000313" key="3">
    <source>
        <dbReference type="EMBL" id="MDQ0286871.1"/>
    </source>
</evidence>
<sequence>MADKAAVKGIIFQEPKSAASTRRVPLDPGTVQALREHRKKQAAVRLKAGEKWRDYGLVFCTKNGTPYAYSDVRQAMRRLVKGAKVPHIRFHDIRHTHASLLLWHGVHPKVVAERLGHASVKTTLDTYSHLLPDTQAAAAAAIGEVLGDSVSKPLAKRWDRG</sequence>
<dbReference type="Pfam" id="PF00589">
    <property type="entry name" value="Phage_integrase"/>
    <property type="match status" value="1"/>
</dbReference>
<name>A0ABU0B2C5_9FIRM</name>
<evidence type="ECO:0000313" key="4">
    <source>
        <dbReference type="Proteomes" id="UP001225644"/>
    </source>
</evidence>
<organism evidence="3 4">
    <name type="scientific">Desulfofundulus luciae</name>
    <dbReference type="NCBI Taxonomy" id="74702"/>
    <lineage>
        <taxon>Bacteria</taxon>
        <taxon>Bacillati</taxon>
        <taxon>Bacillota</taxon>
        <taxon>Clostridia</taxon>
        <taxon>Eubacteriales</taxon>
        <taxon>Peptococcaceae</taxon>
        <taxon>Desulfofundulus</taxon>
    </lineage>
</organism>
<comment type="caution">
    <text evidence="3">The sequence shown here is derived from an EMBL/GenBank/DDBJ whole genome shotgun (WGS) entry which is preliminary data.</text>
</comment>
<dbReference type="PANTHER" id="PTHR30349:SF64">
    <property type="entry name" value="PROPHAGE INTEGRASE INTD-RELATED"/>
    <property type="match status" value="1"/>
</dbReference>
<gene>
    <name evidence="3" type="ORF">J2Z49_001988</name>
</gene>
<keyword evidence="4" id="KW-1185">Reference proteome</keyword>
<proteinExistence type="predicted"/>
<dbReference type="EMBL" id="JAUSUX010000015">
    <property type="protein sequence ID" value="MDQ0286871.1"/>
    <property type="molecule type" value="Genomic_DNA"/>
</dbReference>
<dbReference type="PANTHER" id="PTHR30349">
    <property type="entry name" value="PHAGE INTEGRASE-RELATED"/>
    <property type="match status" value="1"/>
</dbReference>
<dbReference type="PROSITE" id="PS51898">
    <property type="entry name" value="TYR_RECOMBINASE"/>
    <property type="match status" value="1"/>
</dbReference>
<dbReference type="SUPFAM" id="SSF56349">
    <property type="entry name" value="DNA breaking-rejoining enzymes"/>
    <property type="match status" value="1"/>
</dbReference>
<evidence type="ECO:0000259" key="2">
    <source>
        <dbReference type="PROSITE" id="PS51898"/>
    </source>
</evidence>
<reference evidence="3 4" key="1">
    <citation type="submission" date="2023-07" db="EMBL/GenBank/DDBJ databases">
        <title>Genomic Encyclopedia of Type Strains, Phase IV (KMG-IV): sequencing the most valuable type-strain genomes for metagenomic binning, comparative biology and taxonomic classification.</title>
        <authorList>
            <person name="Goeker M."/>
        </authorList>
    </citation>
    <scope>NUCLEOTIDE SEQUENCE [LARGE SCALE GENOMIC DNA]</scope>
    <source>
        <strain evidence="3 4">DSM 12396</strain>
    </source>
</reference>
<dbReference type="Gene3D" id="1.10.443.10">
    <property type="entry name" value="Intergrase catalytic core"/>
    <property type="match status" value="1"/>
</dbReference>